<name>A0A444JIJ9_9GAMM</name>
<dbReference type="PANTHER" id="PTHR40606">
    <property type="match status" value="1"/>
</dbReference>
<comment type="similarity">
    <text evidence="1">Belongs to the UPF0339 family. Duplicated subfamily.</text>
</comment>
<dbReference type="InterPro" id="IPR010879">
    <property type="entry name" value="DUF1508"/>
</dbReference>
<reference evidence="3 4" key="1">
    <citation type="submission" date="2018-11" db="EMBL/GenBank/DDBJ databases">
        <title>Photobacterium sp. BEI247 sp. nov., a marine bacterium isolated from Yongle Blue Hole in the South China Sea.</title>
        <authorList>
            <person name="Wang X."/>
        </authorList>
    </citation>
    <scope>NUCLEOTIDE SEQUENCE [LARGE SCALE GENOMIC DNA]</scope>
    <source>
        <strain evidence="4">BEI247</strain>
    </source>
</reference>
<proteinExistence type="inferred from homology"/>
<organism evidence="3 4">
    <name type="scientific">Photobacterium chitinilyticum</name>
    <dbReference type="NCBI Taxonomy" id="2485123"/>
    <lineage>
        <taxon>Bacteria</taxon>
        <taxon>Pseudomonadati</taxon>
        <taxon>Pseudomonadota</taxon>
        <taxon>Gammaproteobacteria</taxon>
        <taxon>Vibrionales</taxon>
        <taxon>Vibrionaceae</taxon>
        <taxon>Photobacterium</taxon>
    </lineage>
</organism>
<dbReference type="RefSeq" id="WP_128786524.1">
    <property type="nucleotide sequence ID" value="NZ_RJLM01000023.1"/>
</dbReference>
<feature type="domain" description="DUF1508" evidence="2">
    <location>
        <begin position="9"/>
        <end position="55"/>
    </location>
</feature>
<sequence length="110" mass="12153">MGRYELKQAKNQQFYFVLKAGNGEVILISEMYTTKAAALDGIASVQINAIERELFELNTASNGQFYFNLKAKNHQVIGTSEMYTTAASAKEGIHSVQFNGHSTQVDELTA</sequence>
<evidence type="ECO:0000313" key="3">
    <source>
        <dbReference type="EMBL" id="RWX52900.1"/>
    </source>
</evidence>
<evidence type="ECO:0000256" key="1">
    <source>
        <dbReference type="ARBA" id="ARBA00007576"/>
    </source>
</evidence>
<accession>A0A444JIJ9</accession>
<dbReference type="AlphaFoldDB" id="A0A444JIJ9"/>
<evidence type="ECO:0000259" key="2">
    <source>
        <dbReference type="Pfam" id="PF07411"/>
    </source>
</evidence>
<dbReference type="Proteomes" id="UP000287563">
    <property type="component" value="Unassembled WGS sequence"/>
</dbReference>
<dbReference type="OrthoDB" id="9802792at2"/>
<dbReference type="SUPFAM" id="SSF160113">
    <property type="entry name" value="YegP-like"/>
    <property type="match status" value="2"/>
</dbReference>
<dbReference type="InterPro" id="IPR051141">
    <property type="entry name" value="UPF0339_domain"/>
</dbReference>
<feature type="domain" description="DUF1508" evidence="2">
    <location>
        <begin position="60"/>
        <end position="107"/>
    </location>
</feature>
<protein>
    <submittedName>
        <fullName evidence="3">DUF1508 domain-containing protein</fullName>
    </submittedName>
</protein>
<dbReference type="Gene3D" id="3.30.160.160">
    <property type="entry name" value="YegP-like"/>
    <property type="match status" value="2"/>
</dbReference>
<dbReference type="EMBL" id="RJLM01000023">
    <property type="protein sequence ID" value="RWX52900.1"/>
    <property type="molecule type" value="Genomic_DNA"/>
</dbReference>
<dbReference type="InterPro" id="IPR036913">
    <property type="entry name" value="YegP-like_sf"/>
</dbReference>
<dbReference type="PANTHER" id="PTHR40606:SF1">
    <property type="entry name" value="UPF0339 PROTEIN YEGP"/>
    <property type="match status" value="1"/>
</dbReference>
<dbReference type="Pfam" id="PF07411">
    <property type="entry name" value="DUF1508"/>
    <property type="match status" value="2"/>
</dbReference>
<evidence type="ECO:0000313" key="4">
    <source>
        <dbReference type="Proteomes" id="UP000287563"/>
    </source>
</evidence>
<gene>
    <name evidence="3" type="ORF">EDI28_24885</name>
</gene>
<comment type="caution">
    <text evidence="3">The sequence shown here is derived from an EMBL/GenBank/DDBJ whole genome shotgun (WGS) entry which is preliminary data.</text>
</comment>
<keyword evidence="4" id="KW-1185">Reference proteome</keyword>